<dbReference type="NCBIfam" id="TIGR00486">
    <property type="entry name" value="YbgI_SA1388"/>
    <property type="match status" value="1"/>
</dbReference>
<dbReference type="PANTHER" id="PTHR13799">
    <property type="entry name" value="NGG1 INTERACTING FACTOR 3"/>
    <property type="match status" value="1"/>
</dbReference>
<dbReference type="InterPro" id="IPR002678">
    <property type="entry name" value="DUF34/NIF3"/>
</dbReference>
<protein>
    <submittedName>
        <fullName evidence="3">Nif3-like dinuclear metal center hexameric protein</fullName>
    </submittedName>
</protein>
<dbReference type="EMBL" id="CP123443">
    <property type="protein sequence ID" value="WGK68602.1"/>
    <property type="molecule type" value="Genomic_DNA"/>
</dbReference>
<sequence length="289" mass="31108">MATATATDVTNGPVHSSADEYPHLEELVLHLDGELQCSEFRSVDRSLNGLQVGDTRCPAGHMGQTGQVRRVRKIAAAVDASLESFERAADLAADLLIVHHGIFWGQCGPVVGPDYQRMAFLTEKRLALYAAHLPLDAHMQYGNNIHLAERLGLQDICGFASYKGRNIGCAGKFAEAQSMDDVCQALDAPENALRLEFSRKGKAESIETVGIVSGAGALAIGEAAAKGYDLLLTGEISHQHYHAAKELGLSILAIGHYRSEMGGVMRLLGMLKEHYPSITTDFIDLPTGL</sequence>
<reference evidence="3 4" key="1">
    <citation type="submission" date="2023-04" db="EMBL/GenBank/DDBJ databases">
        <title>Spirochaete genome identified in red abalone sample constitutes a novel genus.</title>
        <authorList>
            <person name="Sharma S.P."/>
            <person name="Purcell C.M."/>
            <person name="Hyde J.R."/>
            <person name="Severin A.J."/>
        </authorList>
    </citation>
    <scope>NUCLEOTIDE SEQUENCE [LARGE SCALE GENOMIC DNA]</scope>
    <source>
        <strain evidence="3 4">SP-2023</strain>
    </source>
</reference>
<comment type="similarity">
    <text evidence="1">Belongs to the GTP cyclohydrolase I type 2/NIF3 family.</text>
</comment>
<keyword evidence="2" id="KW-0479">Metal-binding</keyword>
<name>A0ABY8MF62_9SPIO</name>
<evidence type="ECO:0000256" key="1">
    <source>
        <dbReference type="ARBA" id="ARBA00006964"/>
    </source>
</evidence>
<keyword evidence="4" id="KW-1185">Reference proteome</keyword>
<dbReference type="Gene3D" id="3.40.1390.30">
    <property type="entry name" value="NIF3 (NGG1p interacting factor 3)-like"/>
    <property type="match status" value="2"/>
</dbReference>
<evidence type="ECO:0000313" key="4">
    <source>
        <dbReference type="Proteomes" id="UP001228690"/>
    </source>
</evidence>
<dbReference type="PANTHER" id="PTHR13799:SF14">
    <property type="entry name" value="GTP CYCLOHYDROLASE 1 TYPE 2 HOMOLOG"/>
    <property type="match status" value="1"/>
</dbReference>
<dbReference type="Proteomes" id="UP001228690">
    <property type="component" value="Chromosome"/>
</dbReference>
<dbReference type="Pfam" id="PF01784">
    <property type="entry name" value="DUF34_NIF3"/>
    <property type="match status" value="1"/>
</dbReference>
<dbReference type="InterPro" id="IPR036069">
    <property type="entry name" value="DUF34/NIF3_sf"/>
</dbReference>
<dbReference type="RefSeq" id="WP_326926788.1">
    <property type="nucleotide sequence ID" value="NZ_CP123443.1"/>
</dbReference>
<dbReference type="SUPFAM" id="SSF102705">
    <property type="entry name" value="NIF3 (NGG1p interacting factor 3)-like"/>
    <property type="match status" value="1"/>
</dbReference>
<accession>A0ABY8MF62</accession>
<evidence type="ECO:0000256" key="2">
    <source>
        <dbReference type="ARBA" id="ARBA00022723"/>
    </source>
</evidence>
<gene>
    <name evidence="3" type="ORF">P0082_08940</name>
</gene>
<organism evidence="3 4">
    <name type="scientific">Candidatus Haliotispira prima</name>
    <dbReference type="NCBI Taxonomy" id="3034016"/>
    <lineage>
        <taxon>Bacteria</taxon>
        <taxon>Pseudomonadati</taxon>
        <taxon>Spirochaetota</taxon>
        <taxon>Spirochaetia</taxon>
        <taxon>Spirochaetales</taxon>
        <taxon>Spirochaetaceae</taxon>
        <taxon>Candidatus Haliotispira</taxon>
    </lineage>
</organism>
<proteinExistence type="inferred from homology"/>
<evidence type="ECO:0000313" key="3">
    <source>
        <dbReference type="EMBL" id="WGK68602.1"/>
    </source>
</evidence>